<dbReference type="Proteomes" id="UP000814128">
    <property type="component" value="Unassembled WGS sequence"/>
</dbReference>
<comment type="caution">
    <text evidence="1">The sequence shown here is derived from an EMBL/GenBank/DDBJ whole genome shotgun (WGS) entry which is preliminary data.</text>
</comment>
<sequence length="1083" mass="122109">MRQTVVSHFFKQKNKDISLGKRDSSPIDLTLSDEESRPVKKSKTAHAKQPLFLQLQTPEPPSPHAGTSRLPPPSPVSPASQRWCYDPSGTQTSPLRTRDQEQVRARFVRALLGDDTALNKSREPVQDESTDAGGSARLSEEESGTDDKFKQLQEMFAMSSKDKGKARGRRTTSAMEVRKLRKGDEVGPSGQTYTALEQQIRKLKVKYPGILLMVEVGYKCKFFGEDAKIAAKELGIVAYPDRNFTVAHVPVHRREIHMKKLLSQGHKVGIVEQTETAALKKASDTRNELFDRDVTHMYTAATYVDELESADDIQRDAPLLMCLVEQARGGMGADERVSIGMVVVCPSTGDVIWDEFEADGHMRIELETRMVHVKPAELLIPADAMTKPTERMLKYFVGHAATEHRIRVERYTESLTFNETFDFVSEFYTRKTTSPKASDSFTSGRLMAAVIDFPKQVIITLAQCIKYLSEFNIADALLVTKFFMRFTTRSHMLLNGNTLTNLEIYQNDTDYTKKGSLMWILDKTLTKFGSRLLHSWVGRPLVDIRLLRERTDAIEEIITNSSMHLVQLRGTLRQLPDLAKGLCRIQYGKCTPKELAMLLQAFEKVANAFAPEQNLFDIKSVIITDIIESLPRLREPVREIISAIRMKNAEHGDKVEMWTDPERYPEISDADMASQAVEHELLEELKSIRRVLKKPNLQWASVGGDEYLIEYSRAEDQSRIPAQWIIHSTTKKVRRYRTPVTREKLEERARYLEKRAKAADEAFASFLNEIAEVHYAVLRDSVNKLAIADCLCSLASAAVSGKYVKPEFVEGEADVLEIQEGRHPMIEALRSDPFVPNSIDLGGDSQRCKVITGPNMGGKSSTVRMVAIIAIMAQIGSYVPAKKVRLSMLDCVLTRMGASDELARGRSTFMVEMSETSDILLQASNNSLVILDELGRGTSTFDGACMSIAHAVLQHLVEVKRSKTLFITHYPAVAMELAHRFPKDVQNTHMSFAEDIRFDGTREIAFLYRLSDGLARDSFGVECARLAGLPEDVLALATTHAERMRELVDRRRRRNQYAHLSSRLLQTCSSPWAREIGHERRSQ</sequence>
<proteinExistence type="predicted"/>
<protein>
    <submittedName>
        <fullName evidence="1">Muts domain V-domain-containing protein</fullName>
    </submittedName>
</protein>
<gene>
    <name evidence="1" type="ORF">K488DRAFT_51491</name>
</gene>
<reference evidence="1" key="2">
    <citation type="journal article" date="2022" name="New Phytol.">
        <title>Evolutionary transition to the ectomycorrhizal habit in the genomes of a hyperdiverse lineage of mushroom-forming fungi.</title>
        <authorList>
            <person name="Looney B."/>
            <person name="Miyauchi S."/>
            <person name="Morin E."/>
            <person name="Drula E."/>
            <person name="Courty P.E."/>
            <person name="Kohler A."/>
            <person name="Kuo A."/>
            <person name="LaButti K."/>
            <person name="Pangilinan J."/>
            <person name="Lipzen A."/>
            <person name="Riley R."/>
            <person name="Andreopoulos W."/>
            <person name="He G."/>
            <person name="Johnson J."/>
            <person name="Nolan M."/>
            <person name="Tritt A."/>
            <person name="Barry K.W."/>
            <person name="Grigoriev I.V."/>
            <person name="Nagy L.G."/>
            <person name="Hibbett D."/>
            <person name="Henrissat B."/>
            <person name="Matheny P.B."/>
            <person name="Labbe J."/>
            <person name="Martin F.M."/>
        </authorList>
    </citation>
    <scope>NUCLEOTIDE SEQUENCE</scope>
    <source>
        <strain evidence="1">EC-137</strain>
    </source>
</reference>
<name>A0ACB8QJ51_9AGAM</name>
<evidence type="ECO:0000313" key="1">
    <source>
        <dbReference type="EMBL" id="KAI0031692.1"/>
    </source>
</evidence>
<keyword evidence="2" id="KW-1185">Reference proteome</keyword>
<accession>A0ACB8QJ51</accession>
<evidence type="ECO:0000313" key="2">
    <source>
        <dbReference type="Proteomes" id="UP000814128"/>
    </source>
</evidence>
<organism evidence="1 2">
    <name type="scientific">Vararia minispora EC-137</name>
    <dbReference type="NCBI Taxonomy" id="1314806"/>
    <lineage>
        <taxon>Eukaryota</taxon>
        <taxon>Fungi</taxon>
        <taxon>Dikarya</taxon>
        <taxon>Basidiomycota</taxon>
        <taxon>Agaricomycotina</taxon>
        <taxon>Agaricomycetes</taxon>
        <taxon>Russulales</taxon>
        <taxon>Lachnocladiaceae</taxon>
        <taxon>Vararia</taxon>
    </lineage>
</organism>
<reference evidence="1" key="1">
    <citation type="submission" date="2021-02" db="EMBL/GenBank/DDBJ databases">
        <authorList>
            <consortium name="DOE Joint Genome Institute"/>
            <person name="Ahrendt S."/>
            <person name="Looney B.P."/>
            <person name="Miyauchi S."/>
            <person name="Morin E."/>
            <person name="Drula E."/>
            <person name="Courty P.E."/>
            <person name="Chicoki N."/>
            <person name="Fauchery L."/>
            <person name="Kohler A."/>
            <person name="Kuo A."/>
            <person name="Labutti K."/>
            <person name="Pangilinan J."/>
            <person name="Lipzen A."/>
            <person name="Riley R."/>
            <person name="Andreopoulos W."/>
            <person name="He G."/>
            <person name="Johnson J."/>
            <person name="Barry K.W."/>
            <person name="Grigoriev I.V."/>
            <person name="Nagy L."/>
            <person name="Hibbett D."/>
            <person name="Henrissat B."/>
            <person name="Matheny P.B."/>
            <person name="Labbe J."/>
            <person name="Martin F."/>
        </authorList>
    </citation>
    <scope>NUCLEOTIDE SEQUENCE</scope>
    <source>
        <strain evidence="1">EC-137</strain>
    </source>
</reference>
<dbReference type="EMBL" id="MU273570">
    <property type="protein sequence ID" value="KAI0031692.1"/>
    <property type="molecule type" value="Genomic_DNA"/>
</dbReference>